<dbReference type="Proteomes" id="UP000756710">
    <property type="component" value="Unassembled WGS sequence"/>
</dbReference>
<evidence type="ECO:0000313" key="4">
    <source>
        <dbReference type="EMBL" id="MBP2068731.1"/>
    </source>
</evidence>
<keyword evidence="5" id="KW-1185">Reference proteome</keyword>
<reference evidence="3" key="1">
    <citation type="submission" date="2014-05" db="EMBL/GenBank/DDBJ databases">
        <authorList>
            <person name="Horn Fabian"/>
        </authorList>
    </citation>
    <scope>NUCLEOTIDE SEQUENCE</scope>
</reference>
<name>A0A060ZIH5_9ACTN</name>
<feature type="transmembrane region" description="Helical" evidence="2">
    <location>
        <begin position="366"/>
        <end position="390"/>
    </location>
</feature>
<dbReference type="GO" id="GO:0005886">
    <property type="term" value="C:plasma membrane"/>
    <property type="evidence" value="ECO:0007669"/>
    <property type="project" value="TreeGrafter"/>
</dbReference>
<evidence type="ECO:0000256" key="1">
    <source>
        <dbReference type="SAM" id="MobiDB-lite"/>
    </source>
</evidence>
<dbReference type="EMBL" id="LK022848">
    <property type="protein sequence ID" value="CDR01334.1"/>
    <property type="molecule type" value="Genomic_DNA"/>
</dbReference>
<sequence length="485" mass="51534">MIEQRPKGGDDSAPQQSPRDGFLARAATRSAVVAERWFPNTLVFALLTVAVVAIAAMGIGSGPAKVASVFGNGFWDLIPFTMQMAMVAIGGYVVATARPIQRVITRLAQVPATERGAVAMVAAISLTSALLNWGFSLIFSALLVRRLAERDNLRVDYRAASAAAYLGLGGSWALGLSSSAAQLQANAESLSPSLLSITGVIPFRETIFTWQSLALAAVVIVVCVSIAYLTAPRGDSVRTAADLGIDPSDPVEDDEPRTRPGEWLEYSPLLTFVVAALVAGWAVQEFADKDPIVAISALNTYNLLFLTLGMLLHWRPRRFLAAVTKAVPATAGVLIQFPFYAGIAAIMTQATNGGGDSLSHYLASAFTGVGSSTLFPLMMGAYSVILGFLIPSGGGKWIIEAPYVMQAANDLNVNLGWTVQVYNAAEALPNLINPFWMLPLLGVLGLKARDIVGYTFLYLVALLPIVLGLLTLLSTTLPYHPPVQP</sequence>
<feature type="transmembrane region" description="Helical" evidence="2">
    <location>
        <begin position="42"/>
        <end position="62"/>
    </location>
</feature>
<dbReference type="EMBL" id="JAGGLR010000049">
    <property type="protein sequence ID" value="MBP2068731.1"/>
    <property type="molecule type" value="Genomic_DNA"/>
</dbReference>
<dbReference type="AlphaFoldDB" id="A0A060ZIH5"/>
<feature type="transmembrane region" description="Helical" evidence="2">
    <location>
        <begin position="295"/>
        <end position="314"/>
    </location>
</feature>
<keyword evidence="2" id="KW-0812">Transmembrane</keyword>
<dbReference type="PANTHER" id="PTHR41983:SF2">
    <property type="entry name" value="SHORT-CHAIN FATTY ACID TRANSPORTER-RELATED"/>
    <property type="match status" value="1"/>
</dbReference>
<evidence type="ECO:0000313" key="5">
    <source>
        <dbReference type="Proteomes" id="UP000756710"/>
    </source>
</evidence>
<dbReference type="HOGENOM" id="CLU_037744_0_0_11"/>
<reference evidence="4 5" key="2">
    <citation type="submission" date="2021-03" db="EMBL/GenBank/DDBJ databases">
        <title>Genomic Encyclopedia of Type Strains, Phase IV (KMG-IV): sequencing the most valuable type-strain genomes for metagenomic binning, comparative biology and taxonomic classification.</title>
        <authorList>
            <person name="Goeker M."/>
        </authorList>
    </citation>
    <scope>NUCLEOTIDE SEQUENCE [LARGE SCALE GENOMIC DNA]</scope>
    <source>
        <strain evidence="4 5">DSM 41954</strain>
    </source>
</reference>
<feature type="region of interest" description="Disordered" evidence="1">
    <location>
        <begin position="241"/>
        <end position="260"/>
    </location>
</feature>
<feature type="region of interest" description="Disordered" evidence="1">
    <location>
        <begin position="1"/>
        <end position="20"/>
    </location>
</feature>
<organism evidence="3">
    <name type="scientific">Streptomyces iranensis</name>
    <dbReference type="NCBI Taxonomy" id="576784"/>
    <lineage>
        <taxon>Bacteria</taxon>
        <taxon>Bacillati</taxon>
        <taxon>Actinomycetota</taxon>
        <taxon>Actinomycetes</taxon>
        <taxon>Kitasatosporales</taxon>
        <taxon>Streptomycetaceae</taxon>
        <taxon>Streptomyces</taxon>
        <taxon>Streptomyces violaceusniger group</taxon>
    </lineage>
</organism>
<feature type="compositionally biased region" description="Basic and acidic residues" evidence="1">
    <location>
        <begin position="1"/>
        <end position="10"/>
    </location>
</feature>
<feature type="transmembrane region" description="Helical" evidence="2">
    <location>
        <begin position="117"/>
        <end position="144"/>
    </location>
</feature>
<accession>A0A060ZIH5</accession>
<dbReference type="InterPro" id="IPR006160">
    <property type="entry name" value="SCFA_transpt_AtoE"/>
</dbReference>
<dbReference type="Pfam" id="PF02667">
    <property type="entry name" value="SCFA_trans"/>
    <property type="match status" value="1"/>
</dbReference>
<dbReference type="RefSeq" id="WP_044566529.1">
    <property type="nucleotide sequence ID" value="NZ_BAABDR010000024.1"/>
</dbReference>
<keyword evidence="2" id="KW-0472">Membrane</keyword>
<proteinExistence type="predicted"/>
<evidence type="ECO:0000313" key="3">
    <source>
        <dbReference type="EMBL" id="CDR01334.1"/>
    </source>
</evidence>
<evidence type="ECO:0000256" key="2">
    <source>
        <dbReference type="SAM" id="Phobius"/>
    </source>
</evidence>
<keyword evidence="2" id="KW-1133">Transmembrane helix</keyword>
<protein>
    <submittedName>
        <fullName evidence="3">Short chain fatty acid transporter</fullName>
    </submittedName>
    <submittedName>
        <fullName evidence="4">Short-chain fatty acids transporter</fullName>
    </submittedName>
</protein>
<feature type="transmembrane region" description="Helical" evidence="2">
    <location>
        <begin position="326"/>
        <end position="346"/>
    </location>
</feature>
<feature type="transmembrane region" description="Helical" evidence="2">
    <location>
        <begin position="456"/>
        <end position="479"/>
    </location>
</feature>
<gene>
    <name evidence="4" type="ORF">J2Z30_009813</name>
    <name evidence="3" type="ORF">SIRAN293</name>
</gene>
<feature type="transmembrane region" description="Helical" evidence="2">
    <location>
        <begin position="263"/>
        <end position="283"/>
    </location>
</feature>
<dbReference type="PANTHER" id="PTHR41983">
    <property type="entry name" value="SHORT-CHAIN FATTY ACID TRANSPORTER-RELATED"/>
    <property type="match status" value="1"/>
</dbReference>
<feature type="transmembrane region" description="Helical" evidence="2">
    <location>
        <begin position="74"/>
        <end position="97"/>
    </location>
</feature>
<feature type="transmembrane region" description="Helical" evidence="2">
    <location>
        <begin position="207"/>
        <end position="229"/>
    </location>
</feature>